<feature type="compositionally biased region" description="Basic residues" evidence="4">
    <location>
        <begin position="15"/>
        <end position="24"/>
    </location>
</feature>
<dbReference type="Pfam" id="PF00196">
    <property type="entry name" value="GerE"/>
    <property type="match status" value="1"/>
</dbReference>
<evidence type="ECO:0000313" key="7">
    <source>
        <dbReference type="Proteomes" id="UP000231586"/>
    </source>
</evidence>
<evidence type="ECO:0000259" key="5">
    <source>
        <dbReference type="PROSITE" id="PS50043"/>
    </source>
</evidence>
<dbReference type="PRINTS" id="PR00038">
    <property type="entry name" value="HTHLUXR"/>
</dbReference>
<keyword evidence="3" id="KW-0804">Transcription</keyword>
<dbReference type="AlphaFoldDB" id="A0A2M8WVZ2"/>
<feature type="domain" description="HTH luxR-type" evidence="5">
    <location>
        <begin position="892"/>
        <end position="957"/>
    </location>
</feature>
<dbReference type="SMART" id="SM00421">
    <property type="entry name" value="HTH_LUXR"/>
    <property type="match status" value="1"/>
</dbReference>
<evidence type="ECO:0000256" key="2">
    <source>
        <dbReference type="ARBA" id="ARBA00023125"/>
    </source>
</evidence>
<keyword evidence="2" id="KW-0238">DNA-binding</keyword>
<keyword evidence="7" id="KW-1185">Reference proteome</keyword>
<sequence>MIVTFPNRPGGTVAPRRRDHRRGRTGTYSTRTVELERAAALVADRRGGIVWRAEPGMGKSATLDRVVDHLLSRPTTQELVVVRLRSGSVKQQGAAVTSIVTQVQQATGIDAPAWMCSVETLVREGTDPGGVVVALADYLGAVQDDTTVVLVADDLDLVDPTCIDVLLGLVGRRTRGLVLLGTISGTRDVPGLTYPIEVRDVPALGWGDALDLLWNEVGVACAPHVAARLVDALGGNAAAVSQVAQVLTGDQLAGWSALPEPLPVTSAARGAVGPLDDLGAADRGILLVAALASVRRTDVLLAACGITGDDLLTRPCARHLDLTASRFAFVDPRVRAVVHSDASLSERSAAHHALARVHAATGERDAATWHAALATIQTDPALGAPLVALAARMFRDGDADGAYDVAREAASHCSGPDLESAIELVVRAALHAGYVVDAAGWGRGGMRSHEDGVLGRGIGAFLTAVTLTDGQVPDEVLDKAERRAAGDPDQVAGVVVGAARAATLHAERGDGTAAREALALAERLADALGDGFTDRLGAVLEETRVVCEVFGVTTSSPRAVPPGTVRRTGTRAAMAIRAAQAGNLASASAALASALSELAPLSDGAGRVLGDCVAATPLEEAQLWVAKVLVDVWSGQLATARQDLAEAAYRLPVGMPFAGLGVALARRLDVLVTGSVGRLASALEETMPGQPGLPLRHAALEDRALLAIFDDEPAQAATLLELSDGRELPHDARLLPLPADDEVAVWCRAGRPDAAARAAARARARAAALPGEMRVAAEARLDVLLAEPGSVLAAAERGAMVSRSLASAFERARTELVVGRALVGLGDELGGGGHLFSALELFREAGASAWSDVVLADLAAVDGRGSGGDAPQGGTAEPASGVTVLELADRLRTRWAGVLTDRELDVALLVVEGASNREVAETLFVSVRTVEVHLGRVFRKLGVRSRLELTVLAHRGGPGSGD</sequence>
<organism evidence="6 7">
    <name type="scientific">Luteimicrobium subarcticum</name>
    <dbReference type="NCBI Taxonomy" id="620910"/>
    <lineage>
        <taxon>Bacteria</taxon>
        <taxon>Bacillati</taxon>
        <taxon>Actinomycetota</taxon>
        <taxon>Actinomycetes</taxon>
        <taxon>Micrococcales</taxon>
        <taxon>Luteimicrobium</taxon>
    </lineage>
</organism>
<dbReference type="PROSITE" id="PS50043">
    <property type="entry name" value="HTH_LUXR_2"/>
    <property type="match status" value="1"/>
</dbReference>
<dbReference type="InterPro" id="IPR036388">
    <property type="entry name" value="WH-like_DNA-bd_sf"/>
</dbReference>
<dbReference type="GO" id="GO:0006355">
    <property type="term" value="P:regulation of DNA-templated transcription"/>
    <property type="evidence" value="ECO:0007669"/>
    <property type="project" value="InterPro"/>
</dbReference>
<accession>A0A2M8WVZ2</accession>
<name>A0A2M8WVZ2_9MICO</name>
<reference evidence="6 7" key="1">
    <citation type="submission" date="2017-11" db="EMBL/GenBank/DDBJ databases">
        <title>Genomic Encyclopedia of Archaeal and Bacterial Type Strains, Phase II (KMG-II): From Individual Species to Whole Genera.</title>
        <authorList>
            <person name="Goeker M."/>
        </authorList>
    </citation>
    <scope>NUCLEOTIDE SEQUENCE [LARGE SCALE GENOMIC DNA]</scope>
    <source>
        <strain evidence="6 7">DSM 22413</strain>
    </source>
</reference>
<dbReference type="GO" id="GO:0003677">
    <property type="term" value="F:DNA binding"/>
    <property type="evidence" value="ECO:0007669"/>
    <property type="project" value="UniProtKB-KW"/>
</dbReference>
<dbReference type="SUPFAM" id="SSF46894">
    <property type="entry name" value="C-terminal effector domain of the bipartite response regulators"/>
    <property type="match status" value="1"/>
</dbReference>
<gene>
    <name evidence="6" type="ORF">CLV34_0936</name>
</gene>
<protein>
    <submittedName>
        <fullName evidence="6">Regulatory LuxR family protein</fullName>
    </submittedName>
</protein>
<dbReference type="CDD" id="cd06170">
    <property type="entry name" value="LuxR_C_like"/>
    <property type="match status" value="1"/>
</dbReference>
<feature type="region of interest" description="Disordered" evidence="4">
    <location>
        <begin position="1"/>
        <end position="27"/>
    </location>
</feature>
<evidence type="ECO:0000256" key="1">
    <source>
        <dbReference type="ARBA" id="ARBA00023015"/>
    </source>
</evidence>
<dbReference type="Gene3D" id="1.10.10.10">
    <property type="entry name" value="Winged helix-like DNA-binding domain superfamily/Winged helix DNA-binding domain"/>
    <property type="match status" value="1"/>
</dbReference>
<dbReference type="InterPro" id="IPR000792">
    <property type="entry name" value="Tscrpt_reg_LuxR_C"/>
</dbReference>
<dbReference type="PANTHER" id="PTHR44688">
    <property type="entry name" value="DNA-BINDING TRANSCRIPTIONAL ACTIVATOR DEVR_DOSR"/>
    <property type="match status" value="1"/>
</dbReference>
<dbReference type="InterPro" id="IPR016032">
    <property type="entry name" value="Sig_transdc_resp-reg_C-effctor"/>
</dbReference>
<dbReference type="PROSITE" id="PS00622">
    <property type="entry name" value="HTH_LUXR_1"/>
    <property type="match status" value="1"/>
</dbReference>
<evidence type="ECO:0000256" key="4">
    <source>
        <dbReference type="SAM" id="MobiDB-lite"/>
    </source>
</evidence>
<dbReference type="EMBL" id="PGTZ01000006">
    <property type="protein sequence ID" value="PJI95083.1"/>
    <property type="molecule type" value="Genomic_DNA"/>
</dbReference>
<proteinExistence type="predicted"/>
<evidence type="ECO:0000313" key="6">
    <source>
        <dbReference type="EMBL" id="PJI95083.1"/>
    </source>
</evidence>
<evidence type="ECO:0000256" key="3">
    <source>
        <dbReference type="ARBA" id="ARBA00023163"/>
    </source>
</evidence>
<dbReference type="Proteomes" id="UP000231586">
    <property type="component" value="Unassembled WGS sequence"/>
</dbReference>
<dbReference type="PANTHER" id="PTHR44688:SF16">
    <property type="entry name" value="DNA-BINDING TRANSCRIPTIONAL ACTIVATOR DEVR_DOSR"/>
    <property type="match status" value="1"/>
</dbReference>
<comment type="caution">
    <text evidence="6">The sequence shown here is derived from an EMBL/GenBank/DDBJ whole genome shotgun (WGS) entry which is preliminary data.</text>
</comment>
<keyword evidence="1" id="KW-0805">Transcription regulation</keyword>